<proteinExistence type="predicted"/>
<protein>
    <submittedName>
        <fullName evidence="1">Uncharacterized protein</fullName>
    </submittedName>
</protein>
<dbReference type="AlphaFoldDB" id="A6L247"/>
<evidence type="ECO:0000313" key="2">
    <source>
        <dbReference type="Proteomes" id="UP000002861"/>
    </source>
</evidence>
<dbReference type="KEGG" id="bvu:BVU_2100"/>
<dbReference type="PaxDb" id="435590-BVU_2100"/>
<name>A6L247_PHOV8</name>
<accession>A6L247</accession>
<evidence type="ECO:0000313" key="1">
    <source>
        <dbReference type="EMBL" id="ABR39761.1"/>
    </source>
</evidence>
<reference evidence="1 2" key="1">
    <citation type="journal article" date="2007" name="PLoS Biol.">
        <title>Evolution of symbiotic bacteria in the distal human intestine.</title>
        <authorList>
            <person name="Xu J."/>
            <person name="Mahowald M.A."/>
            <person name="Ley R.E."/>
            <person name="Lozupone C.A."/>
            <person name="Hamady M."/>
            <person name="Martens E.C."/>
            <person name="Henrissat B."/>
            <person name="Coutinho P.M."/>
            <person name="Minx P."/>
            <person name="Latreille P."/>
            <person name="Cordum H."/>
            <person name="Van Brunt A."/>
            <person name="Kim K."/>
            <person name="Fulton R.S."/>
            <person name="Fulton L.A."/>
            <person name="Clifton S.W."/>
            <person name="Wilson R.K."/>
            <person name="Knight R.D."/>
            <person name="Gordon J.I."/>
        </authorList>
    </citation>
    <scope>NUCLEOTIDE SEQUENCE [LARGE SCALE GENOMIC DNA]</scope>
    <source>
        <strain evidence="2">ATCC 8482 / DSM 1447 / JCM 5826 / CCUG 4940 / NBRC 14291 / NCTC 11154</strain>
    </source>
</reference>
<dbReference type="HOGENOM" id="CLU_3212875_0_0_10"/>
<dbReference type="EMBL" id="CP000139">
    <property type="protein sequence ID" value="ABR39761.1"/>
    <property type="molecule type" value="Genomic_DNA"/>
</dbReference>
<organism evidence="1 2">
    <name type="scientific">Phocaeicola vulgatus (strain ATCC 8482 / DSM 1447 / JCM 5826 / CCUG 4940 / NBRC 14291 / NCTC 11154)</name>
    <name type="common">Bacteroides vulgatus</name>
    <dbReference type="NCBI Taxonomy" id="435590"/>
    <lineage>
        <taxon>Bacteria</taxon>
        <taxon>Pseudomonadati</taxon>
        <taxon>Bacteroidota</taxon>
        <taxon>Bacteroidia</taxon>
        <taxon>Bacteroidales</taxon>
        <taxon>Bacteroidaceae</taxon>
        <taxon>Phocaeicola</taxon>
    </lineage>
</organism>
<dbReference type="Proteomes" id="UP000002861">
    <property type="component" value="Chromosome"/>
</dbReference>
<sequence length="44" mass="4941">MEIAAPSNGLKNILSLPQRAAFQERTKVWLVPGINPTCWPYLCL</sequence>
<gene>
    <name evidence="1" type="ordered locus">BVU_2100</name>
</gene>